<dbReference type="Proteomes" id="UP001652620">
    <property type="component" value="Chromosome 1"/>
</dbReference>
<feature type="region of interest" description="Disordered" evidence="2">
    <location>
        <begin position="656"/>
        <end position="720"/>
    </location>
</feature>
<feature type="compositionally biased region" description="Basic and acidic residues" evidence="2">
    <location>
        <begin position="627"/>
        <end position="636"/>
    </location>
</feature>
<feature type="compositionally biased region" description="Basic and acidic residues" evidence="2">
    <location>
        <begin position="533"/>
        <end position="570"/>
    </location>
</feature>
<reference evidence="4" key="2">
    <citation type="submission" date="2025-08" db="UniProtKB">
        <authorList>
            <consortium name="RefSeq"/>
        </authorList>
    </citation>
    <scope>IDENTIFICATION</scope>
    <source>
        <tissue evidence="4">Adult</tissue>
    </source>
</reference>
<feature type="region of interest" description="Disordered" evidence="2">
    <location>
        <begin position="412"/>
        <end position="432"/>
    </location>
</feature>
<feature type="compositionally biased region" description="Low complexity" evidence="2">
    <location>
        <begin position="571"/>
        <end position="581"/>
    </location>
</feature>
<accession>A0ABM3JTU0</accession>
<feature type="region of interest" description="Disordered" evidence="2">
    <location>
        <begin position="533"/>
        <end position="636"/>
    </location>
</feature>
<evidence type="ECO:0000256" key="2">
    <source>
        <dbReference type="SAM" id="MobiDB-lite"/>
    </source>
</evidence>
<gene>
    <name evidence="4" type="primary">LOC105231224</name>
</gene>
<organism evidence="3 4">
    <name type="scientific">Bactrocera dorsalis</name>
    <name type="common">Oriental fruit fly</name>
    <name type="synonym">Dacus dorsalis</name>
    <dbReference type="NCBI Taxonomy" id="27457"/>
    <lineage>
        <taxon>Eukaryota</taxon>
        <taxon>Metazoa</taxon>
        <taxon>Ecdysozoa</taxon>
        <taxon>Arthropoda</taxon>
        <taxon>Hexapoda</taxon>
        <taxon>Insecta</taxon>
        <taxon>Pterygota</taxon>
        <taxon>Neoptera</taxon>
        <taxon>Endopterygota</taxon>
        <taxon>Diptera</taxon>
        <taxon>Brachycera</taxon>
        <taxon>Muscomorpha</taxon>
        <taxon>Tephritoidea</taxon>
        <taxon>Tephritidae</taxon>
        <taxon>Bactrocera</taxon>
        <taxon>Bactrocera</taxon>
    </lineage>
</organism>
<feature type="compositionally biased region" description="Acidic residues" evidence="2">
    <location>
        <begin position="266"/>
        <end position="275"/>
    </location>
</feature>
<feature type="region of interest" description="Disordered" evidence="2">
    <location>
        <begin position="461"/>
        <end position="508"/>
    </location>
</feature>
<keyword evidence="3" id="KW-1185">Reference proteome</keyword>
<name>A0ABM3JTU0_BACDO</name>
<feature type="compositionally biased region" description="Basic and acidic residues" evidence="2">
    <location>
        <begin position="484"/>
        <end position="508"/>
    </location>
</feature>
<feature type="coiled-coil region" evidence="1">
    <location>
        <begin position="751"/>
        <end position="785"/>
    </location>
</feature>
<feature type="region of interest" description="Disordered" evidence="2">
    <location>
        <begin position="261"/>
        <end position="370"/>
    </location>
</feature>
<keyword evidence="1" id="KW-0175">Coiled coil</keyword>
<reference evidence="3" key="1">
    <citation type="submission" date="2025-05" db="UniProtKB">
        <authorList>
            <consortium name="RefSeq"/>
        </authorList>
    </citation>
    <scope>NUCLEOTIDE SEQUENCE [LARGE SCALE GENOMIC DNA]</scope>
</reference>
<evidence type="ECO:0000256" key="1">
    <source>
        <dbReference type="SAM" id="Coils"/>
    </source>
</evidence>
<sequence>MGAGRSRSNLKQCSCMSNNCKINGQSYHAELCNHPNKYVLTRIPSMSANGMCACNTVFTDCPYNLDPLTPEEQLDEVERMYREKNQPTRGTKRQCVDNTTTIPTICCNCACICGDGIGGGTTPAPAPIQIERRNGLQNIDRCNGGCQCMLCCENVRDTRMGGLTEDEAIADAIREYCCTSKESGRAGDGGKSASCKCCACKQPHATEEAATRGQVMEEDEDYEEDEVTDAEEEQEEEEVEVVKHKRLVKEELVIEEKIQSKMREDEVTEEEEVEYIEPAPRERRRSQGSAEVRPEQRRRSQGSAEVRPEQRRRSQGSAEVRPEQRRRSQGSAEVRPEQRRRSQGSAEVRPEQRRRSQGSAEVRPEQKHAKCCKCCACRKKATQDKDLNSDSDENMISLEDIELEVQTDVISTQRDQFDKPTSPSNKRNSQASSAQRNRCCTCENRTDFLQETKVLMKNTDLVEESSEELTSAPAKRTKAQPNRQFDEEAMARPQRRLSEEPRSEKAVRRDQTHALGCKCCDCKRKIKETEVLKPRNEEDNRRRRRSIEGEQAPRLRETQPRRDVQDEKWQQQDAMAMAAARQQRRQSTKTEEARATSRTPSGGKRGCGCKLRNRREVASEPEGMDQEPNKSTDSEVDSSEHQRCCCCFQRKKAQPKRADENRNGGSKSCRCKEEPTATAQSGKRDKRNDNELNVSEPKTPQKKRRSSVKAASSSKEADCPTPCTCKKTKGVPLTKCCKCTEEMVHAMARERDEDTKRRELAEELAERLQKRAEQQIALQKRLQQQMSGEQSQQGCCCCCEQPPFCMTTCPCCEHMKQTEPIPLGCYEAPPCCCPPTPCCFQTPACCYEAPPCYGQECPCCCQPMPYSYSASCGCPKSGAC</sequence>
<evidence type="ECO:0000313" key="4">
    <source>
        <dbReference type="RefSeq" id="XP_049312645.1"/>
    </source>
</evidence>
<feature type="compositionally biased region" description="Acidic residues" evidence="2">
    <location>
        <begin position="216"/>
        <end position="239"/>
    </location>
</feature>
<dbReference type="GeneID" id="105231224"/>
<protein>
    <submittedName>
        <fullName evidence="4">Trichohyalin isoform X1</fullName>
    </submittedName>
</protein>
<dbReference type="RefSeq" id="XP_049312645.1">
    <property type="nucleotide sequence ID" value="XM_049456688.1"/>
</dbReference>
<proteinExistence type="predicted"/>
<feature type="region of interest" description="Disordered" evidence="2">
    <location>
        <begin position="209"/>
        <end position="241"/>
    </location>
</feature>
<evidence type="ECO:0000313" key="3">
    <source>
        <dbReference type="Proteomes" id="UP001652620"/>
    </source>
</evidence>